<dbReference type="SUPFAM" id="SSF109640">
    <property type="entry name" value="KRAB domain (Kruppel-associated box)"/>
    <property type="match status" value="1"/>
</dbReference>
<dbReference type="CDD" id="cd07765">
    <property type="entry name" value="KRAB_A-box"/>
    <property type="match status" value="1"/>
</dbReference>
<evidence type="ECO:0000256" key="3">
    <source>
        <dbReference type="ARBA" id="ARBA00022771"/>
    </source>
</evidence>
<keyword evidence="3" id="KW-0863">Zinc-finger</keyword>
<evidence type="ECO:0000256" key="4">
    <source>
        <dbReference type="ARBA" id="ARBA00022833"/>
    </source>
</evidence>
<protein>
    <recommendedName>
        <fullName evidence="6">KRAB domain-containing protein</fullName>
    </recommendedName>
</protein>
<dbReference type="PANTHER" id="PTHR14947:SF24">
    <property type="entry name" value="ZINC FINGER PROTEIN 781-RELATED"/>
    <property type="match status" value="1"/>
</dbReference>
<name>A0AA40HN43_CNENI</name>
<accession>A0AA40HN43</accession>
<dbReference type="GO" id="GO:0008270">
    <property type="term" value="F:zinc ion binding"/>
    <property type="evidence" value="ECO:0007669"/>
    <property type="project" value="UniProtKB-KW"/>
</dbReference>
<keyword evidence="1" id="KW-0479">Metal-binding</keyword>
<dbReference type="Proteomes" id="UP001177744">
    <property type="component" value="Unassembled WGS sequence"/>
</dbReference>
<dbReference type="GO" id="GO:0006355">
    <property type="term" value="P:regulation of DNA-templated transcription"/>
    <property type="evidence" value="ECO:0007669"/>
    <property type="project" value="InterPro"/>
</dbReference>
<sequence length="329" mass="36817">MAFSSFPGPSDCGCEAVQAPLKAHSVTPQLSPEKTSRTRISNQDPMAASQGPLTFREVAIDFSEEEWECLDPAQQKLTEFAENPYKSGKVFVQMSNHNIHQVIPIVEKTHKGSKCVKSCLQSSNYTEQENIHTGEETYKWNACGRVFSQIFNPNKLKKSILEKNLINVKILRSLTSVKNVAKLLVDPHTLIVISVFILERSFINVENVAKPLAGPQTLLCIREFIVERSIIKVENVGKPSVSLQALIDIRVFILDIHLLNIEIVVKHSSTVRVLFDIKKFILETSLTNGENVIKRLTTLHPLLIIKELILDRGLINVENVAKPLAGPHT</sequence>
<dbReference type="InterPro" id="IPR036051">
    <property type="entry name" value="KRAB_dom_sf"/>
</dbReference>
<dbReference type="InterPro" id="IPR001909">
    <property type="entry name" value="KRAB"/>
</dbReference>
<dbReference type="Gene3D" id="3.30.160.60">
    <property type="entry name" value="Classic Zinc Finger"/>
    <property type="match status" value="1"/>
</dbReference>
<comment type="caution">
    <text evidence="7">The sequence shown here is derived from an EMBL/GenBank/DDBJ whole genome shotgun (WGS) entry which is preliminary data.</text>
</comment>
<organism evidence="7 8">
    <name type="scientific">Cnephaeus nilssonii</name>
    <name type="common">Northern bat</name>
    <name type="synonym">Eptesicus nilssonii</name>
    <dbReference type="NCBI Taxonomy" id="3371016"/>
    <lineage>
        <taxon>Eukaryota</taxon>
        <taxon>Metazoa</taxon>
        <taxon>Chordata</taxon>
        <taxon>Craniata</taxon>
        <taxon>Vertebrata</taxon>
        <taxon>Euteleostomi</taxon>
        <taxon>Mammalia</taxon>
        <taxon>Eutheria</taxon>
        <taxon>Laurasiatheria</taxon>
        <taxon>Chiroptera</taxon>
        <taxon>Yangochiroptera</taxon>
        <taxon>Vespertilionidae</taxon>
        <taxon>Cnephaeus</taxon>
    </lineage>
</organism>
<feature type="compositionally biased region" description="Polar residues" evidence="5">
    <location>
        <begin position="26"/>
        <end position="44"/>
    </location>
</feature>
<dbReference type="Pfam" id="PF01352">
    <property type="entry name" value="KRAB"/>
    <property type="match status" value="1"/>
</dbReference>
<dbReference type="PANTHER" id="PTHR14947">
    <property type="entry name" value="ZINC FINGER PROTEIN"/>
    <property type="match status" value="1"/>
</dbReference>
<dbReference type="PROSITE" id="PS50805">
    <property type="entry name" value="KRAB"/>
    <property type="match status" value="1"/>
</dbReference>
<dbReference type="InterPro" id="IPR036236">
    <property type="entry name" value="Znf_C2H2_sf"/>
</dbReference>
<gene>
    <name evidence="7" type="ORF">QTO34_005285</name>
</gene>
<evidence type="ECO:0000313" key="7">
    <source>
        <dbReference type="EMBL" id="KAK1334282.1"/>
    </source>
</evidence>
<proteinExistence type="predicted"/>
<dbReference type="EMBL" id="JAULJE010000015">
    <property type="protein sequence ID" value="KAK1334282.1"/>
    <property type="molecule type" value="Genomic_DNA"/>
</dbReference>
<dbReference type="Gene3D" id="6.10.140.140">
    <property type="match status" value="1"/>
</dbReference>
<keyword evidence="8" id="KW-1185">Reference proteome</keyword>
<dbReference type="SUPFAM" id="SSF57667">
    <property type="entry name" value="beta-beta-alpha zinc fingers"/>
    <property type="match status" value="1"/>
</dbReference>
<dbReference type="InterPro" id="IPR039938">
    <property type="entry name" value="Sp4-like"/>
</dbReference>
<evidence type="ECO:0000256" key="2">
    <source>
        <dbReference type="ARBA" id="ARBA00022737"/>
    </source>
</evidence>
<keyword evidence="2" id="KW-0677">Repeat</keyword>
<evidence type="ECO:0000259" key="6">
    <source>
        <dbReference type="PROSITE" id="PS50805"/>
    </source>
</evidence>
<keyword evidence="4" id="KW-0862">Zinc</keyword>
<evidence type="ECO:0000313" key="8">
    <source>
        <dbReference type="Proteomes" id="UP001177744"/>
    </source>
</evidence>
<feature type="domain" description="KRAB" evidence="6">
    <location>
        <begin position="53"/>
        <end position="128"/>
    </location>
</feature>
<dbReference type="AlphaFoldDB" id="A0AA40HN43"/>
<feature type="region of interest" description="Disordered" evidence="5">
    <location>
        <begin position="23"/>
        <end position="48"/>
    </location>
</feature>
<evidence type="ECO:0000256" key="1">
    <source>
        <dbReference type="ARBA" id="ARBA00022723"/>
    </source>
</evidence>
<reference evidence="7" key="1">
    <citation type="submission" date="2023-06" db="EMBL/GenBank/DDBJ databases">
        <title>Reference genome for the Northern bat (Eptesicus nilssonii), a most northern bat species.</title>
        <authorList>
            <person name="Laine V.N."/>
            <person name="Pulliainen A.T."/>
            <person name="Lilley T.M."/>
        </authorList>
    </citation>
    <scope>NUCLEOTIDE SEQUENCE</scope>
    <source>
        <strain evidence="7">BLF_Eptnil</strain>
        <tissue evidence="7">Kidney</tissue>
    </source>
</reference>
<evidence type="ECO:0000256" key="5">
    <source>
        <dbReference type="SAM" id="MobiDB-lite"/>
    </source>
</evidence>
<dbReference type="SMART" id="SM00349">
    <property type="entry name" value="KRAB"/>
    <property type="match status" value="1"/>
</dbReference>